<feature type="transmembrane region" description="Helical" evidence="10">
    <location>
        <begin position="6"/>
        <end position="23"/>
    </location>
</feature>
<feature type="transmembrane region" description="Helical" evidence="10">
    <location>
        <begin position="114"/>
        <end position="135"/>
    </location>
</feature>
<proteinExistence type="inferred from homology"/>
<evidence type="ECO:0000256" key="5">
    <source>
        <dbReference type="ARBA" id="ARBA00022692"/>
    </source>
</evidence>
<keyword evidence="4" id="KW-1003">Cell membrane</keyword>
<accession>A0A0S3EVJ0</accession>
<dbReference type="GO" id="GO:0015293">
    <property type="term" value="F:symporter activity"/>
    <property type="evidence" value="ECO:0007669"/>
    <property type="project" value="UniProtKB-KW"/>
</dbReference>
<evidence type="ECO:0000256" key="10">
    <source>
        <dbReference type="SAM" id="Phobius"/>
    </source>
</evidence>
<feature type="transmembrane region" description="Helical" evidence="10">
    <location>
        <begin position="322"/>
        <end position="350"/>
    </location>
</feature>
<feature type="transmembrane region" description="Helical" evidence="10">
    <location>
        <begin position="427"/>
        <end position="446"/>
    </location>
</feature>
<dbReference type="GO" id="GO:0005886">
    <property type="term" value="C:plasma membrane"/>
    <property type="evidence" value="ECO:0007669"/>
    <property type="project" value="UniProtKB-SubCell"/>
</dbReference>
<dbReference type="KEGG" id="sbd:ATN00_03075"/>
<dbReference type="OrthoDB" id="9764416at2"/>
<organism evidence="11 12">
    <name type="scientific">Sphingobium baderi</name>
    <dbReference type="NCBI Taxonomy" id="1332080"/>
    <lineage>
        <taxon>Bacteria</taxon>
        <taxon>Pseudomonadati</taxon>
        <taxon>Pseudomonadota</taxon>
        <taxon>Alphaproteobacteria</taxon>
        <taxon>Sphingomonadales</taxon>
        <taxon>Sphingomonadaceae</taxon>
        <taxon>Sphingobium</taxon>
    </lineage>
</organism>
<keyword evidence="3" id="KW-0813">Transport</keyword>
<evidence type="ECO:0008006" key="13">
    <source>
        <dbReference type="Google" id="ProtNLM"/>
    </source>
</evidence>
<keyword evidence="12" id="KW-1185">Reference proteome</keyword>
<dbReference type="InterPro" id="IPR038377">
    <property type="entry name" value="Na/Glc_symporter_sf"/>
</dbReference>
<evidence type="ECO:0000313" key="12">
    <source>
        <dbReference type="Proteomes" id="UP000056968"/>
    </source>
</evidence>
<dbReference type="PANTHER" id="PTHR48086:SF6">
    <property type="entry name" value="CATION_ACETATE SYMPORTER ACTP"/>
    <property type="match status" value="1"/>
</dbReference>
<evidence type="ECO:0000256" key="6">
    <source>
        <dbReference type="ARBA" id="ARBA00022847"/>
    </source>
</evidence>
<evidence type="ECO:0000256" key="2">
    <source>
        <dbReference type="ARBA" id="ARBA00006434"/>
    </source>
</evidence>
<dbReference type="PROSITE" id="PS50283">
    <property type="entry name" value="NA_SOLUT_SYMP_3"/>
    <property type="match status" value="1"/>
</dbReference>
<keyword evidence="5 10" id="KW-0812">Transmembrane</keyword>
<name>A0A0S3EVJ0_9SPHN</name>
<feature type="transmembrane region" description="Helical" evidence="10">
    <location>
        <begin position="466"/>
        <end position="486"/>
    </location>
</feature>
<gene>
    <name evidence="11" type="ORF">ATN00_03075</name>
</gene>
<dbReference type="GO" id="GO:0006847">
    <property type="term" value="P:plasma membrane acetate transport"/>
    <property type="evidence" value="ECO:0007669"/>
    <property type="project" value="TreeGrafter"/>
</dbReference>
<sequence length="496" mass="51632">MSQIHYFLATVAITIAITFWAARRNSGRASFYAAEGKISAPQNGLAIAGDFLSAGTVLGIVGLFFAVGMDAAPYLITPLAGLFLMLTLIVGPLRRLGRFTLGDVVTHRMESPHIRIVIGLCTIVISLINLVAQLVGAGALISIVFGIPFNFAVGIIAALMTIYVAFGGMLAATWVQIIKAVILIAMVAVLAALCIGRAGGYAPLFDLAEISARSRDMFAFGGLQLGMFGAISLALTQVTGMMGMPHLLIRFFTVPDERAARRSLVIGTTIIGIAMATVLLVLGPAAIAFVGGDASLRDPSGGIIGGTNMITMHLARLLGGDMLFGLMSAVAFSTILAVVAGLTISISSATSHDLVLGFRKGRSLTEGSEVAIFRLAALVTSAIGVGLAILFQKENITFLIVMGQTVAASTTFPLLILAIYWRGLTTAGTVAAGLFGLVTSVLGIVASPAFWMKALGHPEPLIPTDYPALVTVPATFLVAWLVSTFVPARPARAAQA</sequence>
<feature type="transmembrane region" description="Helical" evidence="10">
    <location>
        <begin position="141"/>
        <end position="165"/>
    </location>
</feature>
<dbReference type="InterPro" id="IPR050277">
    <property type="entry name" value="Sodium:Solute_Symporter"/>
</dbReference>
<reference evidence="11 12" key="1">
    <citation type="submission" date="2015-11" db="EMBL/GenBank/DDBJ databases">
        <title>A Two-component Flavoprotein Monooxygenase System MeaXY Responsible for para-Hydroxylation of 2-Methyl-6-ethylaniline and 2,6-Diethylaniline in Sphingobium baderi DE-13.</title>
        <authorList>
            <person name="Cheng M."/>
            <person name="Meng Q."/>
            <person name="Yang Y."/>
            <person name="Chu C."/>
            <person name="Yan X."/>
            <person name="He J."/>
            <person name="Li S."/>
        </authorList>
    </citation>
    <scope>NUCLEOTIDE SEQUENCE [LARGE SCALE GENOMIC DNA]</scope>
    <source>
        <strain evidence="11 12">DE-13</strain>
    </source>
</reference>
<evidence type="ECO:0000256" key="9">
    <source>
        <dbReference type="RuleBase" id="RU362091"/>
    </source>
</evidence>
<keyword evidence="6" id="KW-0769">Symport</keyword>
<dbReference type="CDD" id="cd11480">
    <property type="entry name" value="SLC5sbd_u4"/>
    <property type="match status" value="1"/>
</dbReference>
<comment type="similarity">
    <text evidence="2 9">Belongs to the sodium:solute symporter (SSF) (TC 2.A.21) family.</text>
</comment>
<evidence type="ECO:0000256" key="3">
    <source>
        <dbReference type="ARBA" id="ARBA00022448"/>
    </source>
</evidence>
<dbReference type="Pfam" id="PF00474">
    <property type="entry name" value="SSF"/>
    <property type="match status" value="1"/>
</dbReference>
<dbReference type="RefSeq" id="WP_062061999.1">
    <property type="nucleotide sequence ID" value="NZ_CP013264.1"/>
</dbReference>
<feature type="transmembrane region" description="Helical" evidence="10">
    <location>
        <begin position="371"/>
        <end position="390"/>
    </location>
</feature>
<feature type="transmembrane region" description="Helical" evidence="10">
    <location>
        <begin position="71"/>
        <end position="93"/>
    </location>
</feature>
<feature type="transmembrane region" description="Helical" evidence="10">
    <location>
        <begin position="396"/>
        <end position="420"/>
    </location>
</feature>
<feature type="transmembrane region" description="Helical" evidence="10">
    <location>
        <begin position="218"/>
        <end position="243"/>
    </location>
</feature>
<keyword evidence="8 10" id="KW-0472">Membrane</keyword>
<evidence type="ECO:0000256" key="8">
    <source>
        <dbReference type="ARBA" id="ARBA00023136"/>
    </source>
</evidence>
<dbReference type="InterPro" id="IPR001734">
    <property type="entry name" value="Na/solute_symporter"/>
</dbReference>
<evidence type="ECO:0000256" key="1">
    <source>
        <dbReference type="ARBA" id="ARBA00004651"/>
    </source>
</evidence>
<dbReference type="Proteomes" id="UP000056968">
    <property type="component" value="Chromosome"/>
</dbReference>
<dbReference type="EMBL" id="CP013264">
    <property type="protein sequence ID" value="ALR19441.1"/>
    <property type="molecule type" value="Genomic_DNA"/>
</dbReference>
<dbReference type="Gene3D" id="1.20.1730.10">
    <property type="entry name" value="Sodium/glucose cotransporter"/>
    <property type="match status" value="1"/>
</dbReference>
<feature type="transmembrane region" description="Helical" evidence="10">
    <location>
        <begin position="44"/>
        <end position="65"/>
    </location>
</feature>
<dbReference type="STRING" id="1332080.ATN00_03075"/>
<evidence type="ECO:0000256" key="7">
    <source>
        <dbReference type="ARBA" id="ARBA00022989"/>
    </source>
</evidence>
<keyword evidence="7 10" id="KW-1133">Transmembrane helix</keyword>
<feature type="transmembrane region" description="Helical" evidence="10">
    <location>
        <begin position="177"/>
        <end position="198"/>
    </location>
</feature>
<dbReference type="PANTHER" id="PTHR48086">
    <property type="entry name" value="SODIUM/PROLINE SYMPORTER-RELATED"/>
    <property type="match status" value="1"/>
</dbReference>
<evidence type="ECO:0000313" key="11">
    <source>
        <dbReference type="EMBL" id="ALR19441.1"/>
    </source>
</evidence>
<comment type="subcellular location">
    <subcellularLocation>
        <location evidence="1">Cell membrane</location>
        <topology evidence="1">Multi-pass membrane protein</topology>
    </subcellularLocation>
</comment>
<dbReference type="GO" id="GO:0015123">
    <property type="term" value="F:acetate transmembrane transporter activity"/>
    <property type="evidence" value="ECO:0007669"/>
    <property type="project" value="TreeGrafter"/>
</dbReference>
<evidence type="ECO:0000256" key="4">
    <source>
        <dbReference type="ARBA" id="ARBA00022475"/>
    </source>
</evidence>
<feature type="transmembrane region" description="Helical" evidence="10">
    <location>
        <begin position="264"/>
        <end position="290"/>
    </location>
</feature>
<dbReference type="AlphaFoldDB" id="A0A0S3EVJ0"/>
<protein>
    <recommendedName>
        <fullName evidence="13">Cation acetate symporter</fullName>
    </recommendedName>
</protein>